<dbReference type="Proteomes" id="UP001222325">
    <property type="component" value="Unassembled WGS sequence"/>
</dbReference>
<evidence type="ECO:0000313" key="2">
    <source>
        <dbReference type="EMBL" id="KAJ7099387.1"/>
    </source>
</evidence>
<proteinExistence type="predicted"/>
<evidence type="ECO:0000256" key="1">
    <source>
        <dbReference type="SAM" id="SignalP"/>
    </source>
</evidence>
<organism evidence="2 3">
    <name type="scientific">Mycena belliarum</name>
    <dbReference type="NCBI Taxonomy" id="1033014"/>
    <lineage>
        <taxon>Eukaryota</taxon>
        <taxon>Fungi</taxon>
        <taxon>Dikarya</taxon>
        <taxon>Basidiomycota</taxon>
        <taxon>Agaricomycotina</taxon>
        <taxon>Agaricomycetes</taxon>
        <taxon>Agaricomycetidae</taxon>
        <taxon>Agaricales</taxon>
        <taxon>Marasmiineae</taxon>
        <taxon>Mycenaceae</taxon>
        <taxon>Mycena</taxon>
    </lineage>
</organism>
<sequence length="461" mass="48922">MASLNILRSGSVAIVLVIELLAVAVSAAPAPRGDPTAIPGGRIEDFTSEAIASYLESQHATGLPFNVNGPWSTINFAGNTTTQTSFMMNNDIYRSVDEQNDRRTNSTINFSRMYGDFINQKIPHPPVEESQKLNETHAQMNKACFGGALETALTSALIAYNKWSHVKTTNDSDPKFLAFANTDFPDYITAHTACTQATLAFDAATSEVEGDDAGLYAGAIGAPGVNMPIADDQSTGTIDQGQYVAYYSIPTLNATLTGWQGGVGLQPFKYASKEANGSTSSSSKFGGGKLGITYEGVTVGAHADHSESKNSATAMAKDFELSFGALALLSIDQGLWFDGYRLARAAQNPDAKHGPAKDVFSNESYFGSADAPGPLAVYNNMALVGYKPSWKIQLQDSSAMDSSSTTSAGVDISVFGLFSIGGYGGSTKNNTQYDKSTNTVTIEDDSSNGYIIGYVQKTFFS</sequence>
<protein>
    <submittedName>
        <fullName evidence="2">Uncharacterized protein</fullName>
    </submittedName>
</protein>
<reference evidence="2" key="1">
    <citation type="submission" date="2023-03" db="EMBL/GenBank/DDBJ databases">
        <title>Massive genome expansion in bonnet fungi (Mycena s.s.) driven by repeated elements and novel gene families across ecological guilds.</title>
        <authorList>
            <consortium name="Lawrence Berkeley National Laboratory"/>
            <person name="Harder C.B."/>
            <person name="Miyauchi S."/>
            <person name="Viragh M."/>
            <person name="Kuo A."/>
            <person name="Thoen E."/>
            <person name="Andreopoulos B."/>
            <person name="Lu D."/>
            <person name="Skrede I."/>
            <person name="Drula E."/>
            <person name="Henrissat B."/>
            <person name="Morin E."/>
            <person name="Kohler A."/>
            <person name="Barry K."/>
            <person name="LaButti K."/>
            <person name="Morin E."/>
            <person name="Salamov A."/>
            <person name="Lipzen A."/>
            <person name="Mereny Z."/>
            <person name="Hegedus B."/>
            <person name="Baldrian P."/>
            <person name="Stursova M."/>
            <person name="Weitz H."/>
            <person name="Taylor A."/>
            <person name="Grigoriev I.V."/>
            <person name="Nagy L.G."/>
            <person name="Martin F."/>
            <person name="Kauserud H."/>
        </authorList>
    </citation>
    <scope>NUCLEOTIDE SEQUENCE</scope>
    <source>
        <strain evidence="2">CBHHK173m</strain>
    </source>
</reference>
<dbReference type="AlphaFoldDB" id="A0AAD6UHV1"/>
<gene>
    <name evidence="2" type="ORF">B0H15DRAFT_944797</name>
</gene>
<accession>A0AAD6UHV1</accession>
<keyword evidence="3" id="KW-1185">Reference proteome</keyword>
<evidence type="ECO:0000313" key="3">
    <source>
        <dbReference type="Proteomes" id="UP001222325"/>
    </source>
</evidence>
<keyword evidence="1" id="KW-0732">Signal</keyword>
<comment type="caution">
    <text evidence="2">The sequence shown here is derived from an EMBL/GenBank/DDBJ whole genome shotgun (WGS) entry which is preliminary data.</text>
</comment>
<name>A0AAD6UHV1_9AGAR</name>
<dbReference type="EMBL" id="JARJCN010000007">
    <property type="protein sequence ID" value="KAJ7099387.1"/>
    <property type="molecule type" value="Genomic_DNA"/>
</dbReference>
<feature type="signal peptide" evidence="1">
    <location>
        <begin position="1"/>
        <end position="27"/>
    </location>
</feature>
<feature type="chain" id="PRO_5041981655" evidence="1">
    <location>
        <begin position="28"/>
        <end position="461"/>
    </location>
</feature>